<comment type="caution">
    <text evidence="1">The sequence shown here is derived from an EMBL/GenBank/DDBJ whole genome shotgun (WGS) entry which is preliminary data.</text>
</comment>
<proteinExistence type="predicted"/>
<organism evidence="1 2">
    <name type="scientific">Paracoccus aestuariivivens</name>
    <dbReference type="NCBI Taxonomy" id="1820333"/>
    <lineage>
        <taxon>Bacteria</taxon>
        <taxon>Pseudomonadati</taxon>
        <taxon>Pseudomonadota</taxon>
        <taxon>Alphaproteobacteria</taxon>
        <taxon>Rhodobacterales</taxon>
        <taxon>Paracoccaceae</taxon>
        <taxon>Paracoccus</taxon>
    </lineage>
</organism>
<gene>
    <name evidence="1" type="ORF">GL286_11470</name>
</gene>
<sequence>MVASTIFEDDQILVQSAPAAEGVRSPVAVLSYSPMNHDFAAKGIPARAALQSLNFDVFGIIAKKNNWYPQSSVEAAAVALRPLLGEYSQKIAYGSSMGAYGAIKYSALMGCDHVLALAPQYSIDPADVPWDTRFRQHFRSELNTGMGIATGDVSGRVIVVTDPMLRVDLRHFEVIAQCSQADLIPAYFCDHYVVNPIASRLILAALFKAVLDGNIDQAREVYRKARKSSAYYRGSLMHALAVRRMKQGRLDSAVAACTASIESMPKQAEFLLTKSRVHVLRKERDAAIAAATSAVQLDPTREWYQRVLREAEAS</sequence>
<protein>
    <submittedName>
        <fullName evidence="1">Uncharacterized protein</fullName>
    </submittedName>
</protein>
<dbReference type="EMBL" id="WMIE01000006">
    <property type="protein sequence ID" value="MTH78350.1"/>
    <property type="molecule type" value="Genomic_DNA"/>
</dbReference>
<reference evidence="1 2" key="1">
    <citation type="submission" date="2019-11" db="EMBL/GenBank/DDBJ databases">
        <authorList>
            <person name="Dong K."/>
        </authorList>
    </citation>
    <scope>NUCLEOTIDE SEQUENCE [LARGE SCALE GENOMIC DNA]</scope>
    <source>
        <strain evidence="1 2">NBRC 111993</strain>
    </source>
</reference>
<dbReference type="InterPro" id="IPR011990">
    <property type="entry name" value="TPR-like_helical_dom_sf"/>
</dbReference>
<dbReference type="AlphaFoldDB" id="A0A6L6J8M9"/>
<evidence type="ECO:0000313" key="1">
    <source>
        <dbReference type="EMBL" id="MTH78350.1"/>
    </source>
</evidence>
<dbReference type="RefSeq" id="WP_155095712.1">
    <property type="nucleotide sequence ID" value="NZ_WMIE01000006.1"/>
</dbReference>
<name>A0A6L6J8M9_9RHOB</name>
<dbReference type="SUPFAM" id="SSF48452">
    <property type="entry name" value="TPR-like"/>
    <property type="match status" value="1"/>
</dbReference>
<dbReference type="Gene3D" id="1.25.40.10">
    <property type="entry name" value="Tetratricopeptide repeat domain"/>
    <property type="match status" value="1"/>
</dbReference>
<dbReference type="Proteomes" id="UP000478183">
    <property type="component" value="Unassembled WGS sequence"/>
</dbReference>
<evidence type="ECO:0000313" key="2">
    <source>
        <dbReference type="Proteomes" id="UP000478183"/>
    </source>
</evidence>
<keyword evidence="2" id="KW-1185">Reference proteome</keyword>
<dbReference type="OrthoDB" id="7768622at2"/>
<accession>A0A6L6J8M9</accession>